<protein>
    <submittedName>
        <fullName evidence="2">Light-regulated zinc finger protein 1</fullName>
    </submittedName>
</protein>
<proteinExistence type="predicted"/>
<evidence type="ECO:0000313" key="2">
    <source>
        <dbReference type="EMBL" id="GER52352.1"/>
    </source>
</evidence>
<accession>A0A5A7R4N5</accession>
<reference evidence="3" key="1">
    <citation type="journal article" date="2019" name="Curr. Biol.">
        <title>Genome Sequence of Striga asiatica Provides Insight into the Evolution of Plant Parasitism.</title>
        <authorList>
            <person name="Yoshida S."/>
            <person name="Kim S."/>
            <person name="Wafula E.K."/>
            <person name="Tanskanen J."/>
            <person name="Kim Y.M."/>
            <person name="Honaas L."/>
            <person name="Yang Z."/>
            <person name="Spallek T."/>
            <person name="Conn C.E."/>
            <person name="Ichihashi Y."/>
            <person name="Cheong K."/>
            <person name="Cui S."/>
            <person name="Der J.P."/>
            <person name="Gundlach H."/>
            <person name="Jiao Y."/>
            <person name="Hori C."/>
            <person name="Ishida J.K."/>
            <person name="Kasahara H."/>
            <person name="Kiba T."/>
            <person name="Kim M.S."/>
            <person name="Koo N."/>
            <person name="Laohavisit A."/>
            <person name="Lee Y.H."/>
            <person name="Lumba S."/>
            <person name="McCourt P."/>
            <person name="Mortimer J.C."/>
            <person name="Mutuku J.M."/>
            <person name="Nomura T."/>
            <person name="Sasaki-Sekimoto Y."/>
            <person name="Seto Y."/>
            <person name="Wang Y."/>
            <person name="Wakatake T."/>
            <person name="Sakakibara H."/>
            <person name="Demura T."/>
            <person name="Yamaguchi S."/>
            <person name="Yoneyama K."/>
            <person name="Manabe R.I."/>
            <person name="Nelson D.C."/>
            <person name="Schulman A.H."/>
            <person name="Timko M.P."/>
            <person name="dePamphilis C.W."/>
            <person name="Choi D."/>
            <person name="Shirasu K."/>
        </authorList>
    </citation>
    <scope>NUCLEOTIDE SEQUENCE [LARGE SCALE GENOMIC DNA]</scope>
    <source>
        <strain evidence="3">cv. UVA1</strain>
    </source>
</reference>
<feature type="compositionally biased region" description="Polar residues" evidence="1">
    <location>
        <begin position="102"/>
        <end position="129"/>
    </location>
</feature>
<keyword evidence="3" id="KW-1185">Reference proteome</keyword>
<gene>
    <name evidence="2" type="ORF">STAS_29798</name>
</gene>
<evidence type="ECO:0000256" key="1">
    <source>
        <dbReference type="SAM" id="MobiDB-lite"/>
    </source>
</evidence>
<dbReference type="Proteomes" id="UP000325081">
    <property type="component" value="Unassembled WGS sequence"/>
</dbReference>
<sequence>MAATEWSSATGHFICKHDRRRRCRKRQIVIEIVVVYVVEAADMTVASKEAAVIEQWSQAAAEGRRMAAGCGSWAEGGGRQRRTAADQLPTDGGAGAGIASVTKKTQMTGSSAATQPISTTPKPATTVEASFQPLAGAGAGANRTTEKSQVARTPARAGYEADFSKGILGPRPNLPASP</sequence>
<comment type="caution">
    <text evidence="2">The sequence shown here is derived from an EMBL/GenBank/DDBJ whole genome shotgun (WGS) entry which is preliminary data.</text>
</comment>
<organism evidence="2 3">
    <name type="scientific">Striga asiatica</name>
    <name type="common">Asiatic witchweed</name>
    <name type="synonym">Buchnera asiatica</name>
    <dbReference type="NCBI Taxonomy" id="4170"/>
    <lineage>
        <taxon>Eukaryota</taxon>
        <taxon>Viridiplantae</taxon>
        <taxon>Streptophyta</taxon>
        <taxon>Embryophyta</taxon>
        <taxon>Tracheophyta</taxon>
        <taxon>Spermatophyta</taxon>
        <taxon>Magnoliopsida</taxon>
        <taxon>eudicotyledons</taxon>
        <taxon>Gunneridae</taxon>
        <taxon>Pentapetalae</taxon>
        <taxon>asterids</taxon>
        <taxon>lamiids</taxon>
        <taxon>Lamiales</taxon>
        <taxon>Orobanchaceae</taxon>
        <taxon>Buchnereae</taxon>
        <taxon>Striga</taxon>
    </lineage>
</organism>
<evidence type="ECO:0000313" key="3">
    <source>
        <dbReference type="Proteomes" id="UP000325081"/>
    </source>
</evidence>
<name>A0A5A7R4N5_STRAF</name>
<dbReference type="EMBL" id="BKCP01010292">
    <property type="protein sequence ID" value="GER52352.1"/>
    <property type="molecule type" value="Genomic_DNA"/>
</dbReference>
<feature type="region of interest" description="Disordered" evidence="1">
    <location>
        <begin position="70"/>
        <end position="178"/>
    </location>
</feature>
<dbReference type="AlphaFoldDB" id="A0A5A7R4N5"/>